<organism evidence="6">
    <name type="scientific">mine drainage metagenome</name>
    <dbReference type="NCBI Taxonomy" id="410659"/>
    <lineage>
        <taxon>unclassified sequences</taxon>
        <taxon>metagenomes</taxon>
        <taxon>ecological metagenomes</taxon>
    </lineage>
</organism>
<keyword evidence="3" id="KW-0687">Ribonucleoprotein</keyword>
<evidence type="ECO:0000313" key="6">
    <source>
        <dbReference type="EMBL" id="EQD74131.1"/>
    </source>
</evidence>
<evidence type="ECO:0000256" key="2">
    <source>
        <dbReference type="ARBA" id="ARBA00022980"/>
    </source>
</evidence>
<protein>
    <submittedName>
        <fullName evidence="6">Ribosomal protein L30, bacterial-type</fullName>
    </submittedName>
</protein>
<dbReference type="InterPro" id="IPR036919">
    <property type="entry name" value="Ribo_uL30_ferredoxin-like_sf"/>
</dbReference>
<dbReference type="Gene3D" id="3.30.1390.20">
    <property type="entry name" value="Ribosomal protein L30, ferredoxin-like fold domain"/>
    <property type="match status" value="1"/>
</dbReference>
<dbReference type="GO" id="GO:0003735">
    <property type="term" value="F:structural constituent of ribosome"/>
    <property type="evidence" value="ECO:0007669"/>
    <property type="project" value="InterPro"/>
</dbReference>
<dbReference type="CDD" id="cd01658">
    <property type="entry name" value="Ribosomal_L30"/>
    <property type="match status" value="1"/>
</dbReference>
<evidence type="ECO:0000256" key="1">
    <source>
        <dbReference type="ARBA" id="ARBA00007594"/>
    </source>
</evidence>
<dbReference type="AlphaFoldDB" id="T1BMS8"/>
<evidence type="ECO:0000313" key="5">
    <source>
        <dbReference type="EMBL" id="EQD58645.1"/>
    </source>
</evidence>
<dbReference type="EMBL" id="AUZY01001708">
    <property type="protein sequence ID" value="EQD74131.1"/>
    <property type="molecule type" value="Genomic_DNA"/>
</dbReference>
<dbReference type="PIRSF" id="PIRSF002211">
    <property type="entry name" value="Ribosomal_L30_bac-type"/>
    <property type="match status" value="1"/>
</dbReference>
<evidence type="ECO:0000256" key="3">
    <source>
        <dbReference type="ARBA" id="ARBA00023274"/>
    </source>
</evidence>
<dbReference type="InterPro" id="IPR005996">
    <property type="entry name" value="Ribosomal_uL30_bac-type"/>
</dbReference>
<dbReference type="Pfam" id="PF00327">
    <property type="entry name" value="Ribosomal_L30"/>
    <property type="match status" value="1"/>
</dbReference>
<comment type="similarity">
    <text evidence="1">Belongs to the universal ribosomal protein uL30 family.</text>
</comment>
<dbReference type="GO" id="GO:0015934">
    <property type="term" value="C:large ribosomal subunit"/>
    <property type="evidence" value="ECO:0007669"/>
    <property type="project" value="InterPro"/>
</dbReference>
<keyword evidence="2 6" id="KW-0689">Ribosomal protein</keyword>
<comment type="caution">
    <text evidence="6">The sequence shown here is derived from an EMBL/GenBank/DDBJ whole genome shotgun (WGS) entry which is preliminary data.</text>
</comment>
<name>T1BMS8_9ZZZZ</name>
<dbReference type="EMBL" id="AUZZ01002867">
    <property type="protein sequence ID" value="EQD58645.1"/>
    <property type="molecule type" value="Genomic_DNA"/>
</dbReference>
<gene>
    <name evidence="6" type="ORF">B1B_02827</name>
    <name evidence="5" type="ORF">B2A_04280</name>
</gene>
<sequence length="67" mass="7197">MTQAKAYKVTLIRSLAKKSARHRASVHGLGLRRIGGSVVVSATPENLGMIRAVSYLLKVEAIDHAAQ</sequence>
<reference evidence="6" key="1">
    <citation type="submission" date="2013-08" db="EMBL/GenBank/DDBJ databases">
        <authorList>
            <person name="Mendez C."/>
            <person name="Richter M."/>
            <person name="Ferrer M."/>
            <person name="Sanchez J."/>
        </authorList>
    </citation>
    <scope>NUCLEOTIDE SEQUENCE</scope>
</reference>
<dbReference type="HAMAP" id="MF_01371_B">
    <property type="entry name" value="Ribosomal_uL30_B"/>
    <property type="match status" value="1"/>
</dbReference>
<feature type="domain" description="Large ribosomal subunit protein uL30-like ferredoxin-like fold" evidence="4">
    <location>
        <begin position="7"/>
        <end position="56"/>
    </location>
</feature>
<accession>T1BMS8</accession>
<dbReference type="GO" id="GO:0006412">
    <property type="term" value="P:translation"/>
    <property type="evidence" value="ECO:0007669"/>
    <property type="project" value="InterPro"/>
</dbReference>
<dbReference type="SUPFAM" id="SSF55129">
    <property type="entry name" value="Ribosomal protein L30p/L7e"/>
    <property type="match status" value="1"/>
</dbReference>
<evidence type="ECO:0000259" key="4">
    <source>
        <dbReference type="Pfam" id="PF00327"/>
    </source>
</evidence>
<proteinExistence type="inferred from homology"/>
<reference evidence="6" key="2">
    <citation type="journal article" date="2014" name="ISME J.">
        <title>Microbial stratification in low pH oxic and suboxic macroscopic growths along an acid mine drainage.</title>
        <authorList>
            <person name="Mendez-Garcia C."/>
            <person name="Mesa V."/>
            <person name="Sprenger R.R."/>
            <person name="Richter M."/>
            <person name="Diez M.S."/>
            <person name="Solano J."/>
            <person name="Bargiela R."/>
            <person name="Golyshina O.V."/>
            <person name="Manteca A."/>
            <person name="Ramos J.L."/>
            <person name="Gallego J.R."/>
            <person name="Llorente I."/>
            <person name="Martins Dos Santos V.A."/>
            <person name="Jensen O.N."/>
            <person name="Pelaez A.I."/>
            <person name="Sanchez J."/>
            <person name="Ferrer M."/>
        </authorList>
    </citation>
    <scope>NUCLEOTIDE SEQUENCE</scope>
</reference>
<dbReference type="NCBIfam" id="TIGR01308">
    <property type="entry name" value="rpmD_bact"/>
    <property type="match status" value="1"/>
</dbReference>
<dbReference type="InterPro" id="IPR016082">
    <property type="entry name" value="Ribosomal_uL30_ferredoxin-like"/>
</dbReference>